<name>A0A1H5HS10_RHOJO</name>
<dbReference type="Pfam" id="PF08533">
    <property type="entry name" value="Glyco_hydro_42C"/>
    <property type="match status" value="1"/>
</dbReference>
<dbReference type="Pfam" id="PF02449">
    <property type="entry name" value="Glyco_hydro_42"/>
    <property type="match status" value="1"/>
</dbReference>
<dbReference type="GO" id="GO:0006012">
    <property type="term" value="P:galactose metabolic process"/>
    <property type="evidence" value="ECO:0007669"/>
    <property type="project" value="InterPro"/>
</dbReference>
<dbReference type="Gene3D" id="3.40.50.880">
    <property type="match status" value="1"/>
</dbReference>
<dbReference type="EC" id="3.2.1.23" evidence="3 6"/>
<dbReference type="Proteomes" id="UP000183407">
    <property type="component" value="Unassembled WGS sequence"/>
</dbReference>
<protein>
    <recommendedName>
        <fullName evidence="3 6">Beta-galactosidase</fullName>
        <shortName evidence="6">Beta-gal</shortName>
        <ecNumber evidence="3 6">3.2.1.23</ecNumber>
    </recommendedName>
</protein>
<sequence length="698" mass="76625">MGQIVSMHTASDSGGRHLTWPTRGISFGGDYNPEQWPEEVWRRDVELMREACVDFATVGVFSWARLQPTPSTWDFGWLDRVLDLLHDGGVRVDLATATASPPPWLTAAHPEIRPVDERGYRYEIGSRQTWSPSSPVYRDHALVLVEKMATRYGGHPALALWHVSNELGCHNSRCYSPDSARAFRRWLRRRYDDLTELNRAWGTTFWSQHYSDWDEVVPPAASTTFGNPTHLLDWRRFCSDALLDQYLAEREVLLGITPDIPVTTNFMVGMGSPLSLAGDMNYAQWAPEQDLVSTDHYLVGPAAGDGAAHHRLSFSADLTRGIAGSRPWLLMEHSTSAVNWQPVNRAKAPGDMLRNSLAHVARGADGIAFFQFRASAAGAEKFHSGLVPHAGTDSARWREVVELGAVLRRLEPVAGSRVEAPVGVLFDWESQWACEQDGHPSRLMQPMAIAEQAHHAFSGVTCDVIPTDTDLSGYAVVVVPAVYLCSDEDARRIEAAARAGAQVLVTAFSGIADRDDHVRLGGYPGAFRDLLGVRVEEFFPLGADETVVLDDGTSARIWSEYLTVSEDVEVLARHTEGHLQGVPALTRRPVGDGAAWYLATIPDARGWTGIAEAICTAAGLDLHAGHRSDVEIVRRRGEHGSWLFVLNHTNEKVTVDVSGTDLVTERVVDGPLTLEPGSCAVIREDGAGSGARTRKVDA</sequence>
<evidence type="ECO:0000256" key="9">
    <source>
        <dbReference type="PIRSR" id="PIRSR001084-3"/>
    </source>
</evidence>
<dbReference type="PANTHER" id="PTHR36447:SF1">
    <property type="entry name" value="BETA-GALACTOSIDASE GANA"/>
    <property type="match status" value="1"/>
</dbReference>
<dbReference type="InterPro" id="IPR013739">
    <property type="entry name" value="Beta_galactosidase_C"/>
</dbReference>
<organism evidence="13 14">
    <name type="scientific">Rhodococcus jostii</name>
    <dbReference type="NCBI Taxonomy" id="132919"/>
    <lineage>
        <taxon>Bacteria</taxon>
        <taxon>Bacillati</taxon>
        <taxon>Actinomycetota</taxon>
        <taxon>Actinomycetes</taxon>
        <taxon>Mycobacteriales</taxon>
        <taxon>Nocardiaceae</taxon>
        <taxon>Rhodococcus</taxon>
    </lineage>
</organism>
<evidence type="ECO:0000256" key="7">
    <source>
        <dbReference type="PIRSR" id="PIRSR001084-1"/>
    </source>
</evidence>
<dbReference type="PIRSF" id="PIRSF001084">
    <property type="entry name" value="B-galactosidase"/>
    <property type="match status" value="1"/>
</dbReference>
<feature type="domain" description="Beta-galactosidase trimerisation" evidence="11">
    <location>
        <begin position="420"/>
        <end position="620"/>
    </location>
</feature>
<dbReference type="Pfam" id="PF08532">
    <property type="entry name" value="Glyco_hydro_42M"/>
    <property type="match status" value="1"/>
</dbReference>
<dbReference type="GO" id="GO:0046872">
    <property type="term" value="F:metal ion binding"/>
    <property type="evidence" value="ECO:0007669"/>
    <property type="project" value="UniProtKB-KW"/>
</dbReference>
<evidence type="ECO:0000256" key="5">
    <source>
        <dbReference type="ARBA" id="ARBA00023295"/>
    </source>
</evidence>
<evidence type="ECO:0000259" key="11">
    <source>
        <dbReference type="Pfam" id="PF08532"/>
    </source>
</evidence>
<dbReference type="GO" id="GO:0004565">
    <property type="term" value="F:beta-galactosidase activity"/>
    <property type="evidence" value="ECO:0007669"/>
    <property type="project" value="UniProtKB-EC"/>
</dbReference>
<dbReference type="CDD" id="cd03143">
    <property type="entry name" value="A4_beta-galactosidase_middle_domain"/>
    <property type="match status" value="1"/>
</dbReference>
<dbReference type="Gene3D" id="3.20.20.80">
    <property type="entry name" value="Glycosidases"/>
    <property type="match status" value="1"/>
</dbReference>
<feature type="binding site" evidence="8">
    <location>
        <position position="165"/>
    </location>
    <ligand>
        <name>substrate</name>
    </ligand>
</feature>
<comment type="catalytic activity">
    <reaction evidence="1 6">
        <text>Hydrolysis of terminal non-reducing beta-D-galactose residues in beta-D-galactosides.</text>
        <dbReference type="EC" id="3.2.1.23"/>
    </reaction>
</comment>
<dbReference type="AlphaFoldDB" id="A0A1H5HS10"/>
<dbReference type="Gene3D" id="2.60.40.1180">
    <property type="entry name" value="Golgi alpha-mannosidase II"/>
    <property type="match status" value="1"/>
</dbReference>
<comment type="similarity">
    <text evidence="2 6">Belongs to the glycosyl hydrolase 42 family.</text>
</comment>
<keyword evidence="9" id="KW-0479">Metal-binding</keyword>
<evidence type="ECO:0000256" key="8">
    <source>
        <dbReference type="PIRSR" id="PIRSR001084-2"/>
    </source>
</evidence>
<keyword evidence="4 6" id="KW-0378">Hydrolase</keyword>
<accession>A0A1H5HS10</accession>
<feature type="active site" description="Proton donor" evidence="7">
    <location>
        <position position="166"/>
    </location>
</feature>
<evidence type="ECO:0000313" key="14">
    <source>
        <dbReference type="Proteomes" id="UP000183407"/>
    </source>
</evidence>
<feature type="active site" description="Nucleophile" evidence="7">
    <location>
        <position position="332"/>
    </location>
</feature>
<reference evidence="14" key="1">
    <citation type="submission" date="2016-10" db="EMBL/GenBank/DDBJ databases">
        <authorList>
            <person name="Varghese N."/>
        </authorList>
    </citation>
    <scope>NUCLEOTIDE SEQUENCE [LARGE SCALE GENOMIC DNA]</scope>
    <source>
        <strain evidence="14">DSM 44719</strain>
    </source>
</reference>
<evidence type="ECO:0000313" key="13">
    <source>
        <dbReference type="EMBL" id="SEE30048.1"/>
    </source>
</evidence>
<dbReference type="SUPFAM" id="SSF52317">
    <property type="entry name" value="Class I glutamine amidotransferase-like"/>
    <property type="match status" value="1"/>
</dbReference>
<evidence type="ECO:0000256" key="1">
    <source>
        <dbReference type="ARBA" id="ARBA00001412"/>
    </source>
</evidence>
<feature type="binding site" evidence="8">
    <location>
        <position position="127"/>
    </location>
    <ligand>
        <name>substrate</name>
    </ligand>
</feature>
<evidence type="ECO:0000259" key="10">
    <source>
        <dbReference type="Pfam" id="PF02449"/>
    </source>
</evidence>
<feature type="binding site" evidence="8">
    <location>
        <position position="340"/>
    </location>
    <ligand>
        <name>substrate</name>
    </ligand>
</feature>
<evidence type="ECO:0000256" key="2">
    <source>
        <dbReference type="ARBA" id="ARBA00005940"/>
    </source>
</evidence>
<keyword evidence="9" id="KW-0862">Zinc</keyword>
<dbReference type="SUPFAM" id="SSF51445">
    <property type="entry name" value="(Trans)glycosidases"/>
    <property type="match status" value="1"/>
</dbReference>
<dbReference type="InterPro" id="IPR017853">
    <property type="entry name" value="GH"/>
</dbReference>
<dbReference type="GO" id="GO:0009341">
    <property type="term" value="C:beta-galactosidase complex"/>
    <property type="evidence" value="ECO:0007669"/>
    <property type="project" value="InterPro"/>
</dbReference>
<dbReference type="InterPro" id="IPR029062">
    <property type="entry name" value="Class_I_gatase-like"/>
</dbReference>
<dbReference type="InterPro" id="IPR013738">
    <property type="entry name" value="Beta_galactosidase_Trimer"/>
</dbReference>
<dbReference type="InterPro" id="IPR003476">
    <property type="entry name" value="Glyco_hydro_42"/>
</dbReference>
<feature type="binding site" evidence="9">
    <location>
        <position position="174"/>
    </location>
    <ligand>
        <name>Zn(2+)</name>
        <dbReference type="ChEBI" id="CHEBI:29105"/>
    </ligand>
</feature>
<dbReference type="InterPro" id="IPR013780">
    <property type="entry name" value="Glyco_hydro_b"/>
</dbReference>
<feature type="domain" description="Beta-galactosidase C-terminal" evidence="12">
    <location>
        <begin position="629"/>
        <end position="684"/>
    </location>
</feature>
<feature type="domain" description="Glycoside hydrolase family 42 N-terminal" evidence="10">
    <location>
        <begin position="30"/>
        <end position="409"/>
    </location>
</feature>
<dbReference type="PANTHER" id="PTHR36447">
    <property type="entry name" value="BETA-GALACTOSIDASE GANA"/>
    <property type="match status" value="1"/>
</dbReference>
<evidence type="ECO:0000259" key="12">
    <source>
        <dbReference type="Pfam" id="PF08533"/>
    </source>
</evidence>
<dbReference type="InterPro" id="IPR013529">
    <property type="entry name" value="Glyco_hydro_42_N"/>
</dbReference>
<evidence type="ECO:0000256" key="6">
    <source>
        <dbReference type="PIRNR" id="PIRNR001084"/>
    </source>
</evidence>
<dbReference type="EMBL" id="FNTL01000004">
    <property type="protein sequence ID" value="SEE30048.1"/>
    <property type="molecule type" value="Genomic_DNA"/>
</dbReference>
<evidence type="ECO:0000256" key="4">
    <source>
        <dbReference type="ARBA" id="ARBA00022801"/>
    </source>
</evidence>
<keyword evidence="5 6" id="KW-0326">Glycosidase</keyword>
<gene>
    <name evidence="13" type="ORF">SAMN04490220_7299</name>
</gene>
<proteinExistence type="inferred from homology"/>
<evidence type="ECO:0000256" key="3">
    <source>
        <dbReference type="ARBA" id="ARBA00012756"/>
    </source>
</evidence>